<dbReference type="Proteomes" id="UP000244722">
    <property type="component" value="Unassembled WGS sequence"/>
</dbReference>
<name>A0A2T6ZMZ3_TUBBO</name>
<reference evidence="2 3" key="1">
    <citation type="submission" date="2017-04" db="EMBL/GenBank/DDBJ databases">
        <title>Draft genome sequence of Tuber borchii Vittad., a whitish edible truffle.</title>
        <authorList>
            <consortium name="DOE Joint Genome Institute"/>
            <person name="Murat C."/>
            <person name="Kuo A."/>
            <person name="Barry K.W."/>
            <person name="Clum A."/>
            <person name="Dockter R.B."/>
            <person name="Fauchery L."/>
            <person name="Iotti M."/>
            <person name="Kohler A."/>
            <person name="Labutti K."/>
            <person name="Lindquist E.A."/>
            <person name="Lipzen A."/>
            <person name="Ohm R.A."/>
            <person name="Wang M."/>
            <person name="Grigoriev I.V."/>
            <person name="Zambonelli A."/>
            <person name="Martin F.M."/>
        </authorList>
    </citation>
    <scope>NUCLEOTIDE SEQUENCE [LARGE SCALE GENOMIC DNA]</scope>
    <source>
        <strain evidence="2 3">Tbo3840</strain>
    </source>
</reference>
<feature type="compositionally biased region" description="Polar residues" evidence="1">
    <location>
        <begin position="43"/>
        <end position="52"/>
    </location>
</feature>
<evidence type="ECO:0000313" key="2">
    <source>
        <dbReference type="EMBL" id="PUU76860.1"/>
    </source>
</evidence>
<comment type="caution">
    <text evidence="2">The sequence shown here is derived from an EMBL/GenBank/DDBJ whole genome shotgun (WGS) entry which is preliminary data.</text>
</comment>
<feature type="region of interest" description="Disordered" evidence="1">
    <location>
        <begin position="33"/>
        <end position="55"/>
    </location>
</feature>
<gene>
    <name evidence="2" type="ORF">B9Z19DRAFT_1148128</name>
</gene>
<organism evidence="2 3">
    <name type="scientific">Tuber borchii</name>
    <name type="common">White truffle</name>
    <dbReference type="NCBI Taxonomy" id="42251"/>
    <lineage>
        <taxon>Eukaryota</taxon>
        <taxon>Fungi</taxon>
        <taxon>Dikarya</taxon>
        <taxon>Ascomycota</taxon>
        <taxon>Pezizomycotina</taxon>
        <taxon>Pezizomycetes</taxon>
        <taxon>Pezizales</taxon>
        <taxon>Tuberaceae</taxon>
        <taxon>Tuber</taxon>
    </lineage>
</organism>
<dbReference type="EMBL" id="NESQ01000172">
    <property type="protein sequence ID" value="PUU76860.1"/>
    <property type="molecule type" value="Genomic_DNA"/>
</dbReference>
<accession>A0A2T6ZMZ3</accession>
<proteinExistence type="predicted"/>
<evidence type="ECO:0000313" key="3">
    <source>
        <dbReference type="Proteomes" id="UP000244722"/>
    </source>
</evidence>
<protein>
    <submittedName>
        <fullName evidence="2">Uncharacterized protein</fullName>
    </submittedName>
</protein>
<dbReference type="AlphaFoldDB" id="A0A2T6ZMZ3"/>
<keyword evidence="3" id="KW-1185">Reference proteome</keyword>
<sequence>MDSTTKEEKLMKMIEDFSRPLFSPPFIPSSTKLTYIPHPPRSNQPIEPNQPTSLPPLTPGTILVTQVDSVPGSSNPDPQLLEPLRFFRIERPMLPPAGTAPSSKYPIVVPVPVTLGLFPDTYCTRQKNPLVFLIHASRNPFRTHREDVFEVLTADTSRAHSSLPLQNNALQSAYPHFPACSLRMPLLFPWDDPLLAQNRQLPPP</sequence>
<evidence type="ECO:0000256" key="1">
    <source>
        <dbReference type="SAM" id="MobiDB-lite"/>
    </source>
</evidence>
<dbReference type="STRING" id="42251.A0A2T6ZMZ3"/>